<protein>
    <submittedName>
        <fullName evidence="3">DUF2264 domain-containing protein</fullName>
    </submittedName>
</protein>
<organism evidence="3 4">
    <name type="scientific">Parabacteroides acidifaciens</name>
    <dbReference type="NCBI Taxonomy" id="2290935"/>
    <lineage>
        <taxon>Bacteria</taxon>
        <taxon>Pseudomonadati</taxon>
        <taxon>Bacteroidota</taxon>
        <taxon>Bacteroidia</taxon>
        <taxon>Bacteroidales</taxon>
        <taxon>Tannerellaceae</taxon>
        <taxon>Parabacteroides</taxon>
    </lineage>
</organism>
<dbReference type="InterPro" id="IPR049349">
    <property type="entry name" value="DUF2264_N"/>
</dbReference>
<dbReference type="AlphaFoldDB" id="A0A3D8HAM8"/>
<evidence type="ECO:0000313" key="5">
    <source>
        <dbReference type="Proteomes" id="UP000629596"/>
    </source>
</evidence>
<dbReference type="Proteomes" id="UP000256321">
    <property type="component" value="Unassembled WGS sequence"/>
</dbReference>
<accession>A0A3D8HAM8</accession>
<name>A0A3D8HAM8_9BACT</name>
<gene>
    <name evidence="3" type="ORF">DWU89_16625</name>
    <name evidence="2" type="ORF">H8784_16220</name>
</gene>
<dbReference type="Pfam" id="PF10022">
    <property type="entry name" value="DUF2264"/>
    <property type="match status" value="1"/>
</dbReference>
<dbReference type="PANTHER" id="PTHR35339:SF3">
    <property type="entry name" value="DUF2264 DOMAIN-CONTAINING PROTEIN"/>
    <property type="match status" value="1"/>
</dbReference>
<feature type="domain" description="DUF2264" evidence="1">
    <location>
        <begin position="46"/>
        <end position="405"/>
    </location>
</feature>
<comment type="caution">
    <text evidence="3">The sequence shown here is derived from an EMBL/GenBank/DDBJ whole genome shotgun (WGS) entry which is preliminary data.</text>
</comment>
<dbReference type="PIRSF" id="PIRSF014753">
    <property type="entry name" value="UCP014753"/>
    <property type="match status" value="1"/>
</dbReference>
<proteinExistence type="predicted"/>
<evidence type="ECO:0000313" key="2">
    <source>
        <dbReference type="EMBL" id="MBC8603259.1"/>
    </source>
</evidence>
<sequence>MQRRNFIKTIAATGATGVVACSPFSLTMAGEPEKKRKKVPEAEMSDRLYWTSLMYKIASPVLSNMAKGELRKKMTVEVSPNWDGRDKGVTYMECFGRLMSGLAPWLSLPDDDTQEGKQRKQLREWALASYAHSVDPDSLDYLLWRNEGQPLVDSAYFSNALIRAPKQLWEPLDATTKQRIIAELKQLRRVKPPYTNWLLFAAMNEAFLMMVGEDYDPMRLDLTIKKINEWYVGDGWYADGERFHFDYYNSFVIHPMLVEVLEVLVNREVVKEDTYRLALQRIRRYAEHLERLVSPEGTFPPFGRSLTYRTGAFQALSLMALRKQLPEKLPEGQVRAALTAVHKSIFSNPTNFTDDGFLTIGFAGHQPELGDWYSNNGSMYITSESFLPLGLPADDSFWTVEPQDWTARKAFANVRFNKDYPVEY</sequence>
<dbReference type="EMBL" id="JACRTI010000051">
    <property type="protein sequence ID" value="MBC8603259.1"/>
    <property type="molecule type" value="Genomic_DNA"/>
</dbReference>
<dbReference type="EMBL" id="QREV01000051">
    <property type="protein sequence ID" value="RDU48024.1"/>
    <property type="molecule type" value="Genomic_DNA"/>
</dbReference>
<dbReference type="Proteomes" id="UP000629596">
    <property type="component" value="Unassembled WGS sequence"/>
</dbReference>
<dbReference type="PANTHER" id="PTHR35339">
    <property type="entry name" value="LINALOOL DEHYDRATASE_ISOMERASE DOMAIN-CONTAINING PROTEIN"/>
    <property type="match status" value="1"/>
</dbReference>
<reference evidence="2 5" key="2">
    <citation type="submission" date="2020-08" db="EMBL/GenBank/DDBJ databases">
        <title>Genome public.</title>
        <authorList>
            <person name="Liu C."/>
            <person name="Sun Q."/>
        </authorList>
    </citation>
    <scope>NUCLEOTIDE SEQUENCE [LARGE SCALE GENOMIC DNA]</scope>
    <source>
        <strain evidence="2 5">426_9</strain>
    </source>
</reference>
<dbReference type="InterPro" id="IPR016624">
    <property type="entry name" value="UCP014753"/>
</dbReference>
<evidence type="ECO:0000313" key="4">
    <source>
        <dbReference type="Proteomes" id="UP000256321"/>
    </source>
</evidence>
<dbReference type="NCBIfam" id="TIGR01409">
    <property type="entry name" value="TAT_signal_seq"/>
    <property type="match status" value="1"/>
</dbReference>
<keyword evidence="5" id="KW-1185">Reference proteome</keyword>
<evidence type="ECO:0000259" key="1">
    <source>
        <dbReference type="Pfam" id="PF10022"/>
    </source>
</evidence>
<reference evidence="3 4" key="1">
    <citation type="submission" date="2018-07" db="EMBL/GenBank/DDBJ databases">
        <title>Parabacteroides acidifaciens nov. sp., isolated from human feces.</title>
        <authorList>
            <person name="Wang Y.J."/>
        </authorList>
    </citation>
    <scope>NUCLEOTIDE SEQUENCE [LARGE SCALE GENOMIC DNA]</scope>
    <source>
        <strain evidence="3 4">426-9</strain>
    </source>
</reference>
<evidence type="ECO:0000313" key="3">
    <source>
        <dbReference type="EMBL" id="RDU48024.1"/>
    </source>
</evidence>
<dbReference type="PROSITE" id="PS51257">
    <property type="entry name" value="PROKAR_LIPOPROTEIN"/>
    <property type="match status" value="1"/>
</dbReference>
<dbReference type="InterPro" id="IPR019546">
    <property type="entry name" value="TAT_signal_bac_arc"/>
</dbReference>